<reference evidence="2" key="1">
    <citation type="journal article" date="2011" name="Nat. Biotechnol.">
        <title>The genomic sequence of the Chinese hamster ovary (CHO)-K1 cell line.</title>
        <authorList>
            <person name="Xu X."/>
            <person name="Nagarajan H."/>
            <person name="Lewis N.E."/>
            <person name="Pan S."/>
            <person name="Cai Z."/>
            <person name="Liu X."/>
            <person name="Chen W."/>
            <person name="Xie M."/>
            <person name="Wang W."/>
            <person name="Hammond S."/>
            <person name="Andersen M.R."/>
            <person name="Neff N."/>
            <person name="Passarelli B."/>
            <person name="Koh W."/>
            <person name="Fan H.C."/>
            <person name="Wang J."/>
            <person name="Gui Y."/>
            <person name="Lee K.H."/>
            <person name="Betenbaugh M.J."/>
            <person name="Quake S.R."/>
            <person name="Famili I."/>
            <person name="Palsson B.O."/>
            <person name="Wang J."/>
        </authorList>
    </citation>
    <scope>NUCLEOTIDE SEQUENCE [LARGE SCALE GENOMIC DNA]</scope>
    <source>
        <strain evidence="2">CHO K1 cell line</strain>
    </source>
</reference>
<accession>G3H7Q1</accession>
<dbReference type="InParanoid" id="G3H7Q1"/>
<gene>
    <name evidence="1" type="ORF">I79_006387</name>
</gene>
<proteinExistence type="predicted"/>
<evidence type="ECO:0000313" key="2">
    <source>
        <dbReference type="Proteomes" id="UP000001075"/>
    </source>
</evidence>
<sequence length="70" mass="7332">MQGTTGTKELGPVKAIVLGTPTCPSRKQVLGNPGVKSLCRCRVQKTVVLIYFTPSQSTAAKSLGAGHQPH</sequence>
<dbReference type="EMBL" id="JH000200">
    <property type="protein sequence ID" value="EGV96713.1"/>
    <property type="molecule type" value="Genomic_DNA"/>
</dbReference>
<evidence type="ECO:0000313" key="1">
    <source>
        <dbReference type="EMBL" id="EGV96713.1"/>
    </source>
</evidence>
<dbReference type="Proteomes" id="UP000001075">
    <property type="component" value="Unassembled WGS sequence"/>
</dbReference>
<name>G3H7Q1_CRIGR</name>
<dbReference type="AlphaFoldDB" id="G3H7Q1"/>
<organism evidence="1 2">
    <name type="scientific">Cricetulus griseus</name>
    <name type="common">Chinese hamster</name>
    <name type="synonym">Cricetulus barabensis griseus</name>
    <dbReference type="NCBI Taxonomy" id="10029"/>
    <lineage>
        <taxon>Eukaryota</taxon>
        <taxon>Metazoa</taxon>
        <taxon>Chordata</taxon>
        <taxon>Craniata</taxon>
        <taxon>Vertebrata</taxon>
        <taxon>Euteleostomi</taxon>
        <taxon>Mammalia</taxon>
        <taxon>Eutheria</taxon>
        <taxon>Euarchontoglires</taxon>
        <taxon>Glires</taxon>
        <taxon>Rodentia</taxon>
        <taxon>Myomorpha</taxon>
        <taxon>Muroidea</taxon>
        <taxon>Cricetidae</taxon>
        <taxon>Cricetinae</taxon>
        <taxon>Cricetulus</taxon>
    </lineage>
</organism>
<protein>
    <submittedName>
        <fullName evidence="1">Uncharacterized protein</fullName>
    </submittedName>
</protein>